<organism evidence="3 4">
    <name type="scientific">Laetiporus sulphureus 93-53</name>
    <dbReference type="NCBI Taxonomy" id="1314785"/>
    <lineage>
        <taxon>Eukaryota</taxon>
        <taxon>Fungi</taxon>
        <taxon>Dikarya</taxon>
        <taxon>Basidiomycota</taxon>
        <taxon>Agaricomycotina</taxon>
        <taxon>Agaricomycetes</taxon>
        <taxon>Polyporales</taxon>
        <taxon>Laetiporus</taxon>
    </lineage>
</organism>
<evidence type="ECO:0000256" key="1">
    <source>
        <dbReference type="SAM" id="MobiDB-lite"/>
    </source>
</evidence>
<feature type="compositionally biased region" description="Pro residues" evidence="1">
    <location>
        <begin position="126"/>
        <end position="145"/>
    </location>
</feature>
<dbReference type="EMBL" id="KV427624">
    <property type="protein sequence ID" value="KZT06498.1"/>
    <property type="molecule type" value="Genomic_DNA"/>
</dbReference>
<dbReference type="STRING" id="1314785.A0A165E908"/>
<dbReference type="RefSeq" id="XP_040764238.1">
    <property type="nucleotide sequence ID" value="XM_040910735.1"/>
</dbReference>
<dbReference type="OrthoDB" id="206452at2759"/>
<proteinExistence type="predicted"/>
<dbReference type="InterPro" id="IPR012816">
    <property type="entry name" value="NADAR"/>
</dbReference>
<dbReference type="InParanoid" id="A0A165E908"/>
<dbReference type="Proteomes" id="UP000076871">
    <property type="component" value="Unassembled WGS sequence"/>
</dbReference>
<evidence type="ECO:0000313" key="4">
    <source>
        <dbReference type="Proteomes" id="UP000076871"/>
    </source>
</evidence>
<dbReference type="AlphaFoldDB" id="A0A165E908"/>
<dbReference type="GeneID" id="63827764"/>
<feature type="domain" description="NADAR" evidence="2">
    <location>
        <begin position="340"/>
        <end position="468"/>
    </location>
</feature>
<reference evidence="3 4" key="1">
    <citation type="journal article" date="2016" name="Mol. Biol. Evol.">
        <title>Comparative Genomics of Early-Diverging Mushroom-Forming Fungi Provides Insights into the Origins of Lignocellulose Decay Capabilities.</title>
        <authorList>
            <person name="Nagy L.G."/>
            <person name="Riley R."/>
            <person name="Tritt A."/>
            <person name="Adam C."/>
            <person name="Daum C."/>
            <person name="Floudas D."/>
            <person name="Sun H."/>
            <person name="Yadav J.S."/>
            <person name="Pangilinan J."/>
            <person name="Larsson K.H."/>
            <person name="Matsuura K."/>
            <person name="Barry K."/>
            <person name="Labutti K."/>
            <person name="Kuo R."/>
            <person name="Ohm R.A."/>
            <person name="Bhattacharya S.S."/>
            <person name="Shirouzu T."/>
            <person name="Yoshinaga Y."/>
            <person name="Martin F.M."/>
            <person name="Grigoriev I.V."/>
            <person name="Hibbett D.S."/>
        </authorList>
    </citation>
    <scope>NUCLEOTIDE SEQUENCE [LARGE SCALE GENOMIC DNA]</scope>
    <source>
        <strain evidence="3 4">93-53</strain>
    </source>
</reference>
<evidence type="ECO:0000313" key="3">
    <source>
        <dbReference type="EMBL" id="KZT06498.1"/>
    </source>
</evidence>
<feature type="region of interest" description="Disordered" evidence="1">
    <location>
        <begin position="213"/>
        <end position="260"/>
    </location>
</feature>
<gene>
    <name evidence="3" type="ORF">LAESUDRAFT_736900</name>
</gene>
<feature type="region of interest" description="Disordered" evidence="1">
    <location>
        <begin position="121"/>
        <end position="174"/>
    </location>
</feature>
<evidence type="ECO:0000259" key="2">
    <source>
        <dbReference type="Pfam" id="PF08719"/>
    </source>
</evidence>
<dbReference type="Gene3D" id="1.10.357.40">
    <property type="entry name" value="YbiA-like"/>
    <property type="match status" value="1"/>
</dbReference>
<sequence length="474" mass="52194">MAPSDEYYDELGYGPVYGSVPFIQASPQYFRPEQYLQYMQQAPPPPVGFPQPSQPAEMPVIPNIPFPAAQNVIPNAVPGISQRQFFQQNVAEPMHEPVIPTIGRRQNSLGLNMSQIPQQATMPEPFSFPEPQIPSDAPPSHPPQGPGSATGSHGFRDVPTYRAPSPLRNPLPAPPKDLFELSPYMAILEDLRRPIDESTLKRSFTLPARQPQTANMEAGPSVPTDTIISSGTRGRHRRRGSLFSAFGSRRRRHEDDDNRVPIIQPAEGAAYASNPPVPQIVQIVSSTGTPRPMRMPANPVTTISVPTPGPSSSAHRVRTPAPLHATIKIHRGNDFASLLHDSPHPVHYEHKSYPTALHLFEAMKFMGHKPDIAERIRACPTVEEARAVSESASSEVRPDWERVVLENLDEVLYHKFIQHPALRALLMGTGTTSLLVSDSQDSFFGDGPIGQGANQLGKALMRVRERLREEGVST</sequence>
<dbReference type="SUPFAM" id="SSF143990">
    <property type="entry name" value="YbiA-like"/>
    <property type="match status" value="1"/>
</dbReference>
<name>A0A165E908_9APHY</name>
<accession>A0A165E908</accession>
<protein>
    <submittedName>
        <fullName evidence="3">DUF1768-domain-containing protein</fullName>
    </submittedName>
</protein>
<dbReference type="Pfam" id="PF08719">
    <property type="entry name" value="NADAR"/>
    <property type="match status" value="1"/>
</dbReference>
<dbReference type="InterPro" id="IPR037238">
    <property type="entry name" value="YbiA-like_sf"/>
</dbReference>
<keyword evidence="4" id="KW-1185">Reference proteome</keyword>
<dbReference type="CDD" id="cd15457">
    <property type="entry name" value="NADAR"/>
    <property type="match status" value="1"/>
</dbReference>